<evidence type="ECO:0000256" key="1">
    <source>
        <dbReference type="SAM" id="Phobius"/>
    </source>
</evidence>
<evidence type="ECO:0000313" key="3">
    <source>
        <dbReference type="Proteomes" id="UP001204953"/>
    </source>
</evidence>
<gene>
    <name evidence="2" type="ORF">NJ959_29560</name>
</gene>
<protein>
    <submittedName>
        <fullName evidence="2">Uncharacterized protein</fullName>
    </submittedName>
</protein>
<feature type="transmembrane region" description="Helical" evidence="1">
    <location>
        <begin position="6"/>
        <end position="29"/>
    </location>
</feature>
<comment type="caution">
    <text evidence="2">The sequence shown here is derived from an EMBL/GenBank/DDBJ whole genome shotgun (WGS) entry which is preliminary data.</text>
</comment>
<proteinExistence type="predicted"/>
<dbReference type="RefSeq" id="WP_254015288.1">
    <property type="nucleotide sequence ID" value="NZ_JAMZMM010000670.1"/>
</dbReference>
<name>A0AAE3GYW6_9CYAN</name>
<feature type="non-terminal residue" evidence="2">
    <location>
        <position position="1"/>
    </location>
</feature>
<keyword evidence="1" id="KW-1133">Transmembrane helix</keyword>
<accession>A0AAE3GYW6</accession>
<sequence length="129" mass="14815">PHSPLLMPTYLVVIVFNVLISLACLYGAWQIWKLRRVIADATAAIAAAERNIHSALYNAPGPIYQGQIGVRGVRQSYQQLEIQWQKIQQILSVLALMQGIWREALKRSSRRTRWRSPQTASQHRRKGER</sequence>
<organism evidence="2 3">
    <name type="scientific">Limnofasciculus baicalensis BBK-W-15</name>
    <dbReference type="NCBI Taxonomy" id="2699891"/>
    <lineage>
        <taxon>Bacteria</taxon>
        <taxon>Bacillati</taxon>
        <taxon>Cyanobacteriota</taxon>
        <taxon>Cyanophyceae</taxon>
        <taxon>Coleofasciculales</taxon>
        <taxon>Coleofasciculaceae</taxon>
        <taxon>Limnofasciculus</taxon>
        <taxon>Limnofasciculus baicalensis</taxon>
    </lineage>
</organism>
<dbReference type="AlphaFoldDB" id="A0AAE3GYW6"/>
<reference evidence="2" key="1">
    <citation type="submission" date="2022-06" db="EMBL/GenBank/DDBJ databases">
        <title>New cyanobacteria of genus Symplocastrum in benthos of Lake Baikal.</title>
        <authorList>
            <person name="Sorokovikova E."/>
            <person name="Tikhonova I."/>
            <person name="Krasnopeev A."/>
            <person name="Evseev P."/>
            <person name="Gladkikh A."/>
            <person name="Belykh O."/>
        </authorList>
    </citation>
    <scope>NUCLEOTIDE SEQUENCE</scope>
    <source>
        <strain evidence="2">BBK-W-15</strain>
    </source>
</reference>
<dbReference type="Proteomes" id="UP001204953">
    <property type="component" value="Unassembled WGS sequence"/>
</dbReference>
<keyword evidence="1" id="KW-0812">Transmembrane</keyword>
<dbReference type="EMBL" id="JAMZMM010000670">
    <property type="protein sequence ID" value="MCP2732582.1"/>
    <property type="molecule type" value="Genomic_DNA"/>
</dbReference>
<evidence type="ECO:0000313" key="2">
    <source>
        <dbReference type="EMBL" id="MCP2732582.1"/>
    </source>
</evidence>
<keyword evidence="1" id="KW-0472">Membrane</keyword>
<keyword evidence="3" id="KW-1185">Reference proteome</keyword>